<organism evidence="3 4">
    <name type="scientific">Aureobasidium namibiae CBS 147.97</name>
    <dbReference type="NCBI Taxonomy" id="1043004"/>
    <lineage>
        <taxon>Eukaryota</taxon>
        <taxon>Fungi</taxon>
        <taxon>Dikarya</taxon>
        <taxon>Ascomycota</taxon>
        <taxon>Pezizomycotina</taxon>
        <taxon>Dothideomycetes</taxon>
        <taxon>Dothideomycetidae</taxon>
        <taxon>Dothideales</taxon>
        <taxon>Saccotheciaceae</taxon>
        <taxon>Aureobasidium</taxon>
    </lineage>
</organism>
<dbReference type="HOGENOM" id="CLU_409359_0_0_1"/>
<dbReference type="STRING" id="1043004.A0A074WL93"/>
<evidence type="ECO:0000259" key="2">
    <source>
        <dbReference type="Pfam" id="PF10056"/>
    </source>
</evidence>
<sequence>MVRAGSRAPSVGQSSVAKIRDRRKKNYKVQLESVVTRKKKLKLHDIQGSARPKEGYTFLPVGYADLAERCKEKSRQLGVDVAVVSAGTRRTGPADPQRLTHHVHRVGYHFRSDIFDQACNFLGYREVNGKLIRDTGFDTTSRFERTIARFAPRLELNANNRSTEQSTKVKEYIRELFPKIPEEDLEEIYKRAWEQGTTTVGNAADLSLSRQVQLATIARIRHTYTDYDKLLKIVSWKEARQIVEPFSLTKLIEWRGENDNDTEGFEEILRETIVIDDDDELDDADSDTDSNIASGDEGSDTSLEILQQTLAPKDLNVGVGERTRNAVTSAGRATGRALPAAVQTRWQNARMQQQRADQAPTPHGHGGQISVPLDQRGNVPRKVVSEGVEYVRISSSPEPEKEPYPQRSMPGAWPKSSAMPASAYHQAQVTHGHLAAQGLPTSRAPQHVGTSRPSSDLPMWDRLERRPVYPTLGAPVVDLTSSPALRGGYGDRISYAGPPEFGFRPLELPARAAASREVQHRNVYRPAVTDDDVIFAGAQSRSQGRQNQPYNHGGIHNRAEVVRPEDYPIPSREVPQPEYPVLDPHYGDTQRMEVNVRPPPGSTLQTGSTQRQPVFGQPAYPQMRSQTVAMQAVPRPVHGAPAAVQPMPAQERAPSVGQGPSFGAPSPQRFFMGNNYQAYYVPDR</sequence>
<gene>
    <name evidence="3" type="ORF">M436DRAFT_81311</name>
</gene>
<keyword evidence="4" id="KW-1185">Reference proteome</keyword>
<feature type="region of interest" description="Disordered" evidence="1">
    <location>
        <begin position="276"/>
        <end position="301"/>
    </location>
</feature>
<dbReference type="AlphaFoldDB" id="A0A074WL93"/>
<evidence type="ECO:0000256" key="1">
    <source>
        <dbReference type="SAM" id="MobiDB-lite"/>
    </source>
</evidence>
<name>A0A074WL93_9PEZI</name>
<feature type="region of interest" description="Disordered" evidence="1">
    <location>
        <begin position="639"/>
        <end position="669"/>
    </location>
</feature>
<feature type="compositionally biased region" description="Acidic residues" evidence="1">
    <location>
        <begin position="276"/>
        <end position="288"/>
    </location>
</feature>
<dbReference type="GeneID" id="25416764"/>
<dbReference type="PANTHER" id="PTHR38113">
    <property type="match status" value="1"/>
</dbReference>
<evidence type="ECO:0000313" key="3">
    <source>
        <dbReference type="EMBL" id="KEQ73888.1"/>
    </source>
</evidence>
<feature type="region of interest" description="Disordered" evidence="1">
    <location>
        <begin position="354"/>
        <end position="374"/>
    </location>
</feature>
<accession>A0A074WL93</accession>
<protein>
    <recommendedName>
        <fullName evidence="2">DUF2293 domain-containing protein</fullName>
    </recommendedName>
</protein>
<dbReference type="PANTHER" id="PTHR38113:SF1">
    <property type="entry name" value="DUF2293 DOMAIN-CONTAINING PROTEIN"/>
    <property type="match status" value="1"/>
</dbReference>
<reference evidence="3 4" key="1">
    <citation type="journal article" date="2014" name="BMC Genomics">
        <title>Genome sequencing of four Aureobasidium pullulans varieties: biotechnological potential, stress tolerance, and description of new species.</title>
        <authorList>
            <person name="Gostin Ar C."/>
            <person name="Ohm R.A."/>
            <person name="Kogej T."/>
            <person name="Sonjak S."/>
            <person name="Turk M."/>
            <person name="Zajc J."/>
            <person name="Zalar P."/>
            <person name="Grube M."/>
            <person name="Sun H."/>
            <person name="Han J."/>
            <person name="Sharma A."/>
            <person name="Chiniquy J."/>
            <person name="Ngan C.Y."/>
            <person name="Lipzen A."/>
            <person name="Barry K."/>
            <person name="Grigoriev I.V."/>
            <person name="Gunde-Cimerman N."/>
        </authorList>
    </citation>
    <scope>NUCLEOTIDE SEQUENCE [LARGE SCALE GENOMIC DNA]</scope>
    <source>
        <strain evidence="3 4">CBS 147.97</strain>
    </source>
</reference>
<dbReference type="Pfam" id="PF10056">
    <property type="entry name" value="DUF2293"/>
    <property type="match status" value="1"/>
</dbReference>
<proteinExistence type="predicted"/>
<dbReference type="EMBL" id="KL584708">
    <property type="protein sequence ID" value="KEQ73888.1"/>
    <property type="molecule type" value="Genomic_DNA"/>
</dbReference>
<evidence type="ECO:0000313" key="4">
    <source>
        <dbReference type="Proteomes" id="UP000027730"/>
    </source>
</evidence>
<dbReference type="InterPro" id="IPR018744">
    <property type="entry name" value="DUF2293"/>
</dbReference>
<dbReference type="Proteomes" id="UP000027730">
    <property type="component" value="Unassembled WGS sequence"/>
</dbReference>
<feature type="domain" description="DUF2293" evidence="2">
    <location>
        <begin position="173"/>
        <end position="255"/>
    </location>
</feature>
<dbReference type="OrthoDB" id="5288828at2759"/>
<feature type="region of interest" description="Disordered" evidence="1">
    <location>
        <begin position="393"/>
        <end position="418"/>
    </location>
</feature>
<dbReference type="RefSeq" id="XP_013428289.1">
    <property type="nucleotide sequence ID" value="XM_013572835.1"/>
</dbReference>